<organism evidence="2 3">
    <name type="scientific">Berkelbacteria bacterium GW2011_GWA1_36_9</name>
    <dbReference type="NCBI Taxonomy" id="1618331"/>
    <lineage>
        <taxon>Bacteria</taxon>
        <taxon>Candidatus Berkelbacteria</taxon>
    </lineage>
</organism>
<dbReference type="EMBL" id="LBSM01000002">
    <property type="protein sequence ID" value="KKQ18740.1"/>
    <property type="molecule type" value="Genomic_DNA"/>
</dbReference>
<reference evidence="2 3" key="1">
    <citation type="journal article" date="2015" name="Nature">
        <title>rRNA introns, odd ribosomes, and small enigmatic genomes across a large radiation of phyla.</title>
        <authorList>
            <person name="Brown C.T."/>
            <person name="Hug L.A."/>
            <person name="Thomas B.C."/>
            <person name="Sharon I."/>
            <person name="Castelle C.J."/>
            <person name="Singh A."/>
            <person name="Wilkins M.J."/>
            <person name="Williams K.H."/>
            <person name="Banfield J.F."/>
        </authorList>
    </citation>
    <scope>NUCLEOTIDE SEQUENCE [LARGE SCALE GENOMIC DNA]</scope>
</reference>
<feature type="transmembrane region" description="Helical" evidence="1">
    <location>
        <begin position="12"/>
        <end position="34"/>
    </location>
</feature>
<evidence type="ECO:0000313" key="3">
    <source>
        <dbReference type="Proteomes" id="UP000034508"/>
    </source>
</evidence>
<evidence type="ECO:0000313" key="2">
    <source>
        <dbReference type="EMBL" id="KKQ18740.1"/>
    </source>
</evidence>
<keyword evidence="1" id="KW-1133">Transmembrane helix</keyword>
<comment type="caution">
    <text evidence="2">The sequence shown here is derived from an EMBL/GenBank/DDBJ whole genome shotgun (WGS) entry which is preliminary data.</text>
</comment>
<gene>
    <name evidence="2" type="ORF">US31_C0002G0085</name>
</gene>
<dbReference type="Proteomes" id="UP000034508">
    <property type="component" value="Unassembled WGS sequence"/>
</dbReference>
<protein>
    <recommendedName>
        <fullName evidence="4">Transglutaminase-like domain-containing protein</fullName>
    </recommendedName>
</protein>
<sequence>MLNKIFSSKIRLAILIFISILILALIGYFCWRQFIYLDPNSSKAYYKIFNKDEILDGNEDNATIVDQKLDKRLVKYHKTFAKMAGTTDERKLKALFYMNFVHMSAYYNERSLKELSIKELIWGGDYLHCGNYTALLAMLLDKSGYEFRTLAIYPGHGIIEIKLNDRWQVLDPTTNIWLDQSIEEQVAGKHANSQVFFLTATDEKNSKAREHMSNLKVKVSVIDLRDKTMLKIAPNGPVRIGQYNYIKLSDYKY</sequence>
<keyword evidence="1" id="KW-0472">Membrane</keyword>
<proteinExistence type="predicted"/>
<dbReference type="AlphaFoldDB" id="A0A0G0FY73"/>
<evidence type="ECO:0008006" key="4">
    <source>
        <dbReference type="Google" id="ProtNLM"/>
    </source>
</evidence>
<name>A0A0G0FY73_9BACT</name>
<dbReference type="SUPFAM" id="SSF54001">
    <property type="entry name" value="Cysteine proteinases"/>
    <property type="match status" value="1"/>
</dbReference>
<evidence type="ECO:0000256" key="1">
    <source>
        <dbReference type="SAM" id="Phobius"/>
    </source>
</evidence>
<accession>A0A0G0FY73</accession>
<keyword evidence="1" id="KW-0812">Transmembrane</keyword>
<dbReference type="InterPro" id="IPR038765">
    <property type="entry name" value="Papain-like_cys_pep_sf"/>
</dbReference>